<proteinExistence type="predicted"/>
<evidence type="ECO:0008006" key="4">
    <source>
        <dbReference type="Google" id="ProtNLM"/>
    </source>
</evidence>
<evidence type="ECO:0000256" key="1">
    <source>
        <dbReference type="SAM" id="SignalP"/>
    </source>
</evidence>
<feature type="signal peptide" evidence="1">
    <location>
        <begin position="1"/>
        <end position="26"/>
    </location>
</feature>
<protein>
    <recommendedName>
        <fullName evidence="4">Glycine zipper family protein</fullName>
    </recommendedName>
</protein>
<sequence>MVSTEKAFHYLLAFALATAAVAPVRAQDAQGSIYEPLIDRDARGFKEKKYARDLAFCQSRAAPQESAARAGAAEAQAGAQQAAAGSAIAAAGNIARYVPVPGLGAANGLWAGGSAANVAGNIAGASGAAQGAQGAATAEMAASDYRLVIDRCLERRGYVLLR</sequence>
<keyword evidence="1" id="KW-0732">Signal</keyword>
<dbReference type="Proteomes" id="UP000422569">
    <property type="component" value="Chromosome"/>
</dbReference>
<dbReference type="KEGG" id="mpar:F7D14_00950"/>
<dbReference type="AlphaFoldDB" id="A0A6B8M1Q7"/>
<dbReference type="EMBL" id="CP044331">
    <property type="protein sequence ID" value="QGM96196.1"/>
    <property type="molecule type" value="Genomic_DNA"/>
</dbReference>
<dbReference type="RefSeq" id="WP_016920045.1">
    <property type="nucleotide sequence ID" value="NZ_CP044331.1"/>
</dbReference>
<accession>A0A6B8M1Q7</accession>
<keyword evidence="3" id="KW-1185">Reference proteome</keyword>
<feature type="chain" id="PRO_5025526910" description="Glycine zipper family protein" evidence="1">
    <location>
        <begin position="27"/>
        <end position="162"/>
    </location>
</feature>
<gene>
    <name evidence="2" type="ORF">F7D14_00950</name>
</gene>
<organism evidence="2 3">
    <name type="scientific">Methylocystis parvus</name>
    <dbReference type="NCBI Taxonomy" id="134"/>
    <lineage>
        <taxon>Bacteria</taxon>
        <taxon>Pseudomonadati</taxon>
        <taxon>Pseudomonadota</taxon>
        <taxon>Alphaproteobacteria</taxon>
        <taxon>Hyphomicrobiales</taxon>
        <taxon>Methylocystaceae</taxon>
        <taxon>Methylocystis</taxon>
    </lineage>
</organism>
<evidence type="ECO:0000313" key="3">
    <source>
        <dbReference type="Proteomes" id="UP000422569"/>
    </source>
</evidence>
<name>A0A6B8M1Q7_9HYPH</name>
<reference evidence="2 3" key="1">
    <citation type="submission" date="2019-09" db="EMBL/GenBank/DDBJ databases">
        <title>Isolation and complete genome sequencing of Methylocystis species.</title>
        <authorList>
            <person name="Rumah B.L."/>
            <person name="Stead C.E."/>
            <person name="Stevens B.C."/>
            <person name="Minton N.P."/>
            <person name="Grosse-Honebrink A."/>
            <person name="Zhang Y."/>
        </authorList>
    </citation>
    <scope>NUCLEOTIDE SEQUENCE [LARGE SCALE GENOMIC DNA]</scope>
    <source>
        <strain evidence="2 3">BRCS2</strain>
    </source>
</reference>
<evidence type="ECO:0000313" key="2">
    <source>
        <dbReference type="EMBL" id="QGM96196.1"/>
    </source>
</evidence>